<protein>
    <submittedName>
        <fullName evidence="3">Candidate secreted effector</fullName>
    </submittedName>
</protein>
<accession>A0A914L9K4</accession>
<proteinExistence type="predicted"/>
<sequence length="73" mass="8302">MFRVLCLVECCLVSFVVSLNNFFEGYLKSSSLLFFLVYQLSFMLVSSRYLLPQYLAASGFTGKFTSNLVIFST</sequence>
<evidence type="ECO:0000313" key="3">
    <source>
        <dbReference type="WBParaSite" id="Minc3s00341g10574"/>
    </source>
</evidence>
<keyword evidence="1" id="KW-0812">Transmembrane</keyword>
<feature type="transmembrane region" description="Helical" evidence="1">
    <location>
        <begin position="29"/>
        <end position="51"/>
    </location>
</feature>
<keyword evidence="1" id="KW-1133">Transmembrane helix</keyword>
<organism evidence="2 3">
    <name type="scientific">Meloidogyne incognita</name>
    <name type="common">Southern root-knot nematode worm</name>
    <name type="synonym">Oxyuris incognita</name>
    <dbReference type="NCBI Taxonomy" id="6306"/>
    <lineage>
        <taxon>Eukaryota</taxon>
        <taxon>Metazoa</taxon>
        <taxon>Ecdysozoa</taxon>
        <taxon>Nematoda</taxon>
        <taxon>Chromadorea</taxon>
        <taxon>Rhabditida</taxon>
        <taxon>Tylenchina</taxon>
        <taxon>Tylenchomorpha</taxon>
        <taxon>Tylenchoidea</taxon>
        <taxon>Meloidogynidae</taxon>
        <taxon>Meloidogyninae</taxon>
        <taxon>Meloidogyne</taxon>
        <taxon>Meloidogyne incognita group</taxon>
    </lineage>
</organism>
<dbReference type="WBParaSite" id="Minc3s00341g10574">
    <property type="protein sequence ID" value="Minc3s00341g10574"/>
    <property type="gene ID" value="Minc3s00341g10574"/>
</dbReference>
<name>A0A914L9K4_MELIC</name>
<evidence type="ECO:0000313" key="2">
    <source>
        <dbReference type="Proteomes" id="UP000887563"/>
    </source>
</evidence>
<dbReference type="AlphaFoldDB" id="A0A914L9K4"/>
<evidence type="ECO:0000256" key="1">
    <source>
        <dbReference type="SAM" id="Phobius"/>
    </source>
</evidence>
<dbReference type="Proteomes" id="UP000887563">
    <property type="component" value="Unplaced"/>
</dbReference>
<reference evidence="3" key="1">
    <citation type="submission" date="2022-11" db="UniProtKB">
        <authorList>
            <consortium name="WormBaseParasite"/>
        </authorList>
    </citation>
    <scope>IDENTIFICATION</scope>
</reference>
<keyword evidence="1" id="KW-0472">Membrane</keyword>
<keyword evidence="2" id="KW-1185">Reference proteome</keyword>